<reference evidence="1 2" key="1">
    <citation type="journal article" date="2013" name="Mar. Genomics">
        <title>Expression of sulfatases in Rhodopirellula baltica and the diversity of sulfatases in the genus Rhodopirellula.</title>
        <authorList>
            <person name="Wegner C.E."/>
            <person name="Richter-Heitmann T."/>
            <person name="Klindworth A."/>
            <person name="Klockow C."/>
            <person name="Richter M."/>
            <person name="Achstetter T."/>
            <person name="Glockner F.O."/>
            <person name="Harder J."/>
        </authorList>
    </citation>
    <scope>NUCLEOTIDE SEQUENCE [LARGE SCALE GENOMIC DNA]</scope>
    <source>
        <strain evidence="1 2">WH47</strain>
    </source>
</reference>
<comment type="caution">
    <text evidence="1">The sequence shown here is derived from an EMBL/GenBank/DDBJ whole genome shotgun (WGS) entry which is preliminary data.</text>
</comment>
<evidence type="ECO:0000313" key="2">
    <source>
        <dbReference type="Proteomes" id="UP000006222"/>
    </source>
</evidence>
<dbReference type="EMBL" id="AFAR01000167">
    <property type="protein sequence ID" value="EGF27038.1"/>
    <property type="molecule type" value="Genomic_DNA"/>
</dbReference>
<accession>F2ATJ8</accession>
<gene>
    <name evidence="1" type="ORF">RBWH47_05628</name>
</gene>
<dbReference type="Proteomes" id="UP000006222">
    <property type="component" value="Unassembled WGS sequence"/>
</dbReference>
<protein>
    <submittedName>
        <fullName evidence="1">Uncharacterized protein</fullName>
    </submittedName>
</protein>
<proteinExistence type="predicted"/>
<sequence>MSKTLQRAARDIGLVLVLESISGLPDCGGRDRFHLVVRMRIDRIATPWTSCWVTIRFPVSE</sequence>
<name>F2ATJ8_RHOBT</name>
<dbReference type="AlphaFoldDB" id="F2ATJ8"/>
<organism evidence="1 2">
    <name type="scientific">Rhodopirellula baltica WH47</name>
    <dbReference type="NCBI Taxonomy" id="991778"/>
    <lineage>
        <taxon>Bacteria</taxon>
        <taxon>Pseudomonadati</taxon>
        <taxon>Planctomycetota</taxon>
        <taxon>Planctomycetia</taxon>
        <taxon>Pirellulales</taxon>
        <taxon>Pirellulaceae</taxon>
        <taxon>Rhodopirellula</taxon>
    </lineage>
</organism>
<evidence type="ECO:0000313" key="1">
    <source>
        <dbReference type="EMBL" id="EGF27038.1"/>
    </source>
</evidence>